<dbReference type="InterPro" id="IPR006203">
    <property type="entry name" value="GHMP_knse_ATP-bd_CS"/>
</dbReference>
<evidence type="ECO:0000256" key="4">
    <source>
        <dbReference type="ARBA" id="ARBA00022741"/>
    </source>
</evidence>
<feature type="domain" description="GHMP kinase C-terminal" evidence="10">
    <location>
        <begin position="297"/>
        <end position="377"/>
    </location>
</feature>
<sequence length="396" mass="42822">MAQSIPDVATVVKDAKATFQKEFNQEANVVVFAPGRVNLIGEHIDYNDGFVMPMALPLVTVIVGTKIPGETSTVLTTNPDADPPRKTTIEMPNQNALVKTITPGPPKWSNYVKGVISNYHGGTPPAFNAVIHSTVPTGGGLSSSAAIEVATYTFLDALVGPNPIMPTDKALACQKAEHDYANVPCGIMDQFIAVMGKKDNALLIDCRNMTSTLLPMKDNNIVILVTNSNVKHELTGSEYSSRRTQCQQAALLLKKLSLRDATLEDIEYLKSINTAEDIVKRARHAVTEIKRTLDASEALKAGNYKKFGQLMVESHNSLRDDFEVSCPELDQLVELAMQVEGVLGSRMTGGGFGGCTVTMVKSASVDKVIDHVKKHYKGTPTFYISKPSEGAQVLSK</sequence>
<dbReference type="Pfam" id="PF08544">
    <property type="entry name" value="GHMP_kinases_C"/>
    <property type="match status" value="1"/>
</dbReference>
<evidence type="ECO:0000256" key="5">
    <source>
        <dbReference type="ARBA" id="ARBA00022777"/>
    </source>
</evidence>
<keyword evidence="7" id="KW-0460">Magnesium</keyword>
<feature type="domain" description="Galactokinase N-terminal" evidence="11">
    <location>
        <begin position="18"/>
        <end position="65"/>
    </location>
</feature>
<dbReference type="PIRSF" id="PIRSF000530">
    <property type="entry name" value="Galactokinase"/>
    <property type="match status" value="1"/>
</dbReference>
<gene>
    <name evidence="12" type="ORF">Zmor_022722</name>
</gene>
<accession>A0AA38HWL4</accession>
<evidence type="ECO:0000259" key="9">
    <source>
        <dbReference type="Pfam" id="PF00288"/>
    </source>
</evidence>
<dbReference type="InterPro" id="IPR000705">
    <property type="entry name" value="Galactokinase"/>
</dbReference>
<dbReference type="Proteomes" id="UP001168821">
    <property type="component" value="Unassembled WGS sequence"/>
</dbReference>
<dbReference type="PROSITE" id="PS00106">
    <property type="entry name" value="GALACTOKINASE"/>
    <property type="match status" value="1"/>
</dbReference>
<keyword evidence="8" id="KW-0119">Carbohydrate metabolism</keyword>
<organism evidence="12 13">
    <name type="scientific">Zophobas morio</name>
    <dbReference type="NCBI Taxonomy" id="2755281"/>
    <lineage>
        <taxon>Eukaryota</taxon>
        <taxon>Metazoa</taxon>
        <taxon>Ecdysozoa</taxon>
        <taxon>Arthropoda</taxon>
        <taxon>Hexapoda</taxon>
        <taxon>Insecta</taxon>
        <taxon>Pterygota</taxon>
        <taxon>Neoptera</taxon>
        <taxon>Endopterygota</taxon>
        <taxon>Coleoptera</taxon>
        <taxon>Polyphaga</taxon>
        <taxon>Cucujiformia</taxon>
        <taxon>Tenebrionidae</taxon>
        <taxon>Zophobas</taxon>
    </lineage>
</organism>
<dbReference type="PANTHER" id="PTHR10457:SF7">
    <property type="entry name" value="GALACTOKINASE-RELATED"/>
    <property type="match status" value="1"/>
</dbReference>
<comment type="similarity">
    <text evidence="1">Belongs to the GHMP kinase family. GalK subfamily.</text>
</comment>
<dbReference type="GO" id="GO:0005524">
    <property type="term" value="F:ATP binding"/>
    <property type="evidence" value="ECO:0007669"/>
    <property type="project" value="UniProtKB-KW"/>
</dbReference>
<evidence type="ECO:0000256" key="6">
    <source>
        <dbReference type="ARBA" id="ARBA00022840"/>
    </source>
</evidence>
<dbReference type="GO" id="GO:0006012">
    <property type="term" value="P:galactose metabolic process"/>
    <property type="evidence" value="ECO:0007669"/>
    <property type="project" value="InterPro"/>
</dbReference>
<name>A0AA38HWL4_9CUCU</name>
<dbReference type="PROSITE" id="PS00627">
    <property type="entry name" value="GHMP_KINASES_ATP"/>
    <property type="match status" value="1"/>
</dbReference>
<keyword evidence="6" id="KW-0067">ATP-binding</keyword>
<evidence type="ECO:0000256" key="2">
    <source>
        <dbReference type="ARBA" id="ARBA00022679"/>
    </source>
</evidence>
<evidence type="ECO:0008006" key="14">
    <source>
        <dbReference type="Google" id="ProtNLM"/>
    </source>
</evidence>
<dbReference type="Gene3D" id="3.30.230.10">
    <property type="match status" value="1"/>
</dbReference>
<dbReference type="PRINTS" id="PR00473">
    <property type="entry name" value="GALCTOKINASE"/>
</dbReference>
<dbReference type="AlphaFoldDB" id="A0AA38HWL4"/>
<dbReference type="InterPro" id="IPR019741">
    <property type="entry name" value="Galactokinase_CS"/>
</dbReference>
<feature type="domain" description="GHMP kinase N-terminal" evidence="9">
    <location>
        <begin position="110"/>
        <end position="197"/>
    </location>
</feature>
<keyword evidence="4" id="KW-0547">Nucleotide-binding</keyword>
<keyword evidence="3" id="KW-0479">Metal-binding</keyword>
<dbReference type="NCBIfam" id="TIGR00131">
    <property type="entry name" value="gal_kin"/>
    <property type="match status" value="1"/>
</dbReference>
<dbReference type="FunFam" id="3.30.70.890:FF:000001">
    <property type="entry name" value="Galactokinase"/>
    <property type="match status" value="1"/>
</dbReference>
<dbReference type="SUPFAM" id="SSF54211">
    <property type="entry name" value="Ribosomal protein S5 domain 2-like"/>
    <property type="match status" value="1"/>
</dbReference>
<evidence type="ECO:0000256" key="8">
    <source>
        <dbReference type="ARBA" id="ARBA00023277"/>
    </source>
</evidence>
<keyword evidence="2" id="KW-0808">Transferase</keyword>
<keyword evidence="13" id="KW-1185">Reference proteome</keyword>
<dbReference type="InterPro" id="IPR006204">
    <property type="entry name" value="GHMP_kinase_N_dom"/>
</dbReference>
<keyword evidence="5" id="KW-0418">Kinase</keyword>
<dbReference type="GO" id="GO:0046872">
    <property type="term" value="F:metal ion binding"/>
    <property type="evidence" value="ECO:0007669"/>
    <property type="project" value="UniProtKB-KW"/>
</dbReference>
<reference evidence="12" key="1">
    <citation type="journal article" date="2023" name="G3 (Bethesda)">
        <title>Whole genome assemblies of Zophobas morio and Tenebrio molitor.</title>
        <authorList>
            <person name="Kaur S."/>
            <person name="Stinson S.A."/>
            <person name="diCenzo G.C."/>
        </authorList>
    </citation>
    <scope>NUCLEOTIDE SEQUENCE</scope>
    <source>
        <strain evidence="12">QUZm001</strain>
    </source>
</reference>
<dbReference type="GO" id="GO:0004335">
    <property type="term" value="F:galactokinase activity"/>
    <property type="evidence" value="ECO:0007669"/>
    <property type="project" value="InterPro"/>
</dbReference>
<evidence type="ECO:0000259" key="11">
    <source>
        <dbReference type="Pfam" id="PF10509"/>
    </source>
</evidence>
<evidence type="ECO:0000313" key="13">
    <source>
        <dbReference type="Proteomes" id="UP001168821"/>
    </source>
</evidence>
<dbReference type="Gene3D" id="3.30.70.890">
    <property type="entry name" value="GHMP kinase, C-terminal domain"/>
    <property type="match status" value="1"/>
</dbReference>
<evidence type="ECO:0000256" key="7">
    <source>
        <dbReference type="ARBA" id="ARBA00022842"/>
    </source>
</evidence>
<dbReference type="InterPro" id="IPR019539">
    <property type="entry name" value="GalKase_N"/>
</dbReference>
<evidence type="ECO:0000256" key="3">
    <source>
        <dbReference type="ARBA" id="ARBA00022723"/>
    </source>
</evidence>
<protein>
    <recommendedName>
        <fullName evidence="14">Galactokinase</fullName>
    </recommendedName>
</protein>
<proteinExistence type="inferred from homology"/>
<comment type="caution">
    <text evidence="12">The sequence shown here is derived from an EMBL/GenBank/DDBJ whole genome shotgun (WGS) entry which is preliminary data.</text>
</comment>
<dbReference type="InterPro" id="IPR014721">
    <property type="entry name" value="Ribsml_uS5_D2-typ_fold_subgr"/>
</dbReference>
<dbReference type="PRINTS" id="PR00959">
    <property type="entry name" value="MEVGALKINASE"/>
</dbReference>
<dbReference type="PANTHER" id="PTHR10457">
    <property type="entry name" value="MEVALONATE KINASE/GALACTOKINASE"/>
    <property type="match status" value="1"/>
</dbReference>
<dbReference type="FunFam" id="3.30.230.10:FF:000040">
    <property type="entry name" value="Galactokinase 1"/>
    <property type="match status" value="1"/>
</dbReference>
<evidence type="ECO:0000313" key="12">
    <source>
        <dbReference type="EMBL" id="KAJ3645030.1"/>
    </source>
</evidence>
<evidence type="ECO:0000259" key="10">
    <source>
        <dbReference type="Pfam" id="PF08544"/>
    </source>
</evidence>
<dbReference type="Pfam" id="PF00288">
    <property type="entry name" value="GHMP_kinases_N"/>
    <property type="match status" value="1"/>
</dbReference>
<dbReference type="EMBL" id="JALNTZ010000007">
    <property type="protein sequence ID" value="KAJ3645030.1"/>
    <property type="molecule type" value="Genomic_DNA"/>
</dbReference>
<dbReference type="InterPro" id="IPR013750">
    <property type="entry name" value="GHMP_kinase_C_dom"/>
</dbReference>
<dbReference type="GO" id="GO:0005829">
    <property type="term" value="C:cytosol"/>
    <property type="evidence" value="ECO:0007669"/>
    <property type="project" value="TreeGrafter"/>
</dbReference>
<dbReference type="SUPFAM" id="SSF55060">
    <property type="entry name" value="GHMP Kinase, C-terminal domain"/>
    <property type="match status" value="1"/>
</dbReference>
<evidence type="ECO:0000256" key="1">
    <source>
        <dbReference type="ARBA" id="ARBA00006566"/>
    </source>
</evidence>
<dbReference type="InterPro" id="IPR020568">
    <property type="entry name" value="Ribosomal_Su5_D2-typ_SF"/>
</dbReference>
<dbReference type="Pfam" id="PF10509">
    <property type="entry name" value="GalKase_gal_bdg"/>
    <property type="match status" value="1"/>
</dbReference>
<dbReference type="InterPro" id="IPR006206">
    <property type="entry name" value="Mevalonate/galactokinase"/>
</dbReference>
<dbReference type="InterPro" id="IPR036554">
    <property type="entry name" value="GHMP_kinase_C_sf"/>
</dbReference>